<reference evidence="2" key="1">
    <citation type="submission" date="2022-09" db="EMBL/GenBank/DDBJ databases">
        <title>Diverse halophilic archaea isolated from saline environments.</title>
        <authorList>
            <person name="Cui H.-L."/>
        </authorList>
    </citation>
    <scope>NUCLEOTIDE SEQUENCE</scope>
    <source>
        <strain evidence="2">ZS-35-S2</strain>
    </source>
</reference>
<dbReference type="Proteomes" id="UP001057580">
    <property type="component" value="Chromosome"/>
</dbReference>
<dbReference type="InterPro" id="IPR032710">
    <property type="entry name" value="NTF2-like_dom_sf"/>
</dbReference>
<organism evidence="2 3">
    <name type="scientific">Salinirubellus salinus</name>
    <dbReference type="NCBI Taxonomy" id="1364945"/>
    <lineage>
        <taxon>Archaea</taxon>
        <taxon>Methanobacteriati</taxon>
        <taxon>Methanobacteriota</taxon>
        <taxon>Stenosarchaea group</taxon>
        <taxon>Halobacteria</taxon>
        <taxon>Halobacteriales</taxon>
        <taxon>Natronomonadaceae</taxon>
        <taxon>Salinirubellus</taxon>
    </lineage>
</organism>
<dbReference type="EMBL" id="CP104003">
    <property type="protein sequence ID" value="UWM55569.1"/>
    <property type="molecule type" value="Genomic_DNA"/>
</dbReference>
<dbReference type="AlphaFoldDB" id="A0A9E7R5H0"/>
<protein>
    <submittedName>
        <fullName evidence="2">Nuclear transport factor 2 family protein</fullName>
    </submittedName>
</protein>
<evidence type="ECO:0000259" key="1">
    <source>
        <dbReference type="Pfam" id="PF12680"/>
    </source>
</evidence>
<dbReference type="GeneID" id="74941678"/>
<name>A0A9E7R5H0_9EURY</name>
<dbReference type="KEGG" id="ssai:N0B31_04610"/>
<gene>
    <name evidence="2" type="ORF">N0B31_04610</name>
</gene>
<dbReference type="Pfam" id="PF12680">
    <property type="entry name" value="SnoaL_2"/>
    <property type="match status" value="1"/>
</dbReference>
<evidence type="ECO:0000313" key="3">
    <source>
        <dbReference type="Proteomes" id="UP001057580"/>
    </source>
</evidence>
<dbReference type="InterPro" id="IPR037401">
    <property type="entry name" value="SnoaL-like"/>
</dbReference>
<keyword evidence="3" id="KW-1185">Reference proteome</keyword>
<proteinExistence type="predicted"/>
<sequence length="159" mass="16729">MATRIHGWERESTDPVLVRRFVRSLFEGDADGATALVSERCVFHGSWVDEGDDGEAAVDTALELVGSADVELETVETTDTEGLISATVTTSGHGGPPVSPDPEATALTDADAEVPPFATCRVEDDRIVEVWLDVAQLGDGTSGPLGALLGRVSAWLHAD</sequence>
<evidence type="ECO:0000313" key="2">
    <source>
        <dbReference type="EMBL" id="UWM55569.1"/>
    </source>
</evidence>
<dbReference type="Gene3D" id="3.10.450.50">
    <property type="match status" value="1"/>
</dbReference>
<dbReference type="SUPFAM" id="SSF54427">
    <property type="entry name" value="NTF2-like"/>
    <property type="match status" value="1"/>
</dbReference>
<accession>A0A9E7R5H0</accession>
<dbReference type="RefSeq" id="WP_260594669.1">
    <property type="nucleotide sequence ID" value="NZ_CP104003.1"/>
</dbReference>
<feature type="domain" description="SnoaL-like" evidence="1">
    <location>
        <begin position="18"/>
        <end position="130"/>
    </location>
</feature>